<dbReference type="OrthoDB" id="9898062at2"/>
<accession>A0A2S4ZY05</accession>
<dbReference type="RefSeq" id="WP_103790127.1">
    <property type="nucleotide sequence ID" value="NZ_PQVF01000012.1"/>
</dbReference>
<gene>
    <name evidence="1" type="ORF">C3K47_15770</name>
</gene>
<dbReference type="AlphaFoldDB" id="A0A2S4ZY05"/>
<proteinExistence type="predicted"/>
<comment type="caution">
    <text evidence="1">The sequence shown here is derived from an EMBL/GenBank/DDBJ whole genome shotgun (WGS) entry which is preliminary data.</text>
</comment>
<name>A0A2S4ZY05_9SPHI</name>
<dbReference type="Proteomes" id="UP000236893">
    <property type="component" value="Unassembled WGS sequence"/>
</dbReference>
<evidence type="ECO:0000313" key="1">
    <source>
        <dbReference type="EMBL" id="POY35241.1"/>
    </source>
</evidence>
<protein>
    <submittedName>
        <fullName evidence="1">Uncharacterized protein</fullName>
    </submittedName>
</protein>
<reference evidence="1 2" key="1">
    <citation type="submission" date="2018-01" db="EMBL/GenBank/DDBJ databases">
        <authorList>
            <person name="Gaut B.S."/>
            <person name="Morton B.R."/>
            <person name="Clegg M.T."/>
            <person name="Duvall M.R."/>
        </authorList>
    </citation>
    <scope>NUCLEOTIDE SEQUENCE [LARGE SCALE GENOMIC DNA]</scope>
    <source>
        <strain evidence="1 2">HR-AV</strain>
    </source>
</reference>
<evidence type="ECO:0000313" key="2">
    <source>
        <dbReference type="Proteomes" id="UP000236893"/>
    </source>
</evidence>
<keyword evidence="2" id="KW-1185">Reference proteome</keyword>
<organism evidence="1 2">
    <name type="scientific">Solitalea longa</name>
    <dbReference type="NCBI Taxonomy" id="2079460"/>
    <lineage>
        <taxon>Bacteria</taxon>
        <taxon>Pseudomonadati</taxon>
        <taxon>Bacteroidota</taxon>
        <taxon>Sphingobacteriia</taxon>
        <taxon>Sphingobacteriales</taxon>
        <taxon>Sphingobacteriaceae</taxon>
        <taxon>Solitalea</taxon>
    </lineage>
</organism>
<dbReference type="EMBL" id="PQVF01000012">
    <property type="protein sequence ID" value="POY35241.1"/>
    <property type="molecule type" value="Genomic_DNA"/>
</dbReference>
<sequence length="203" mass="23501">MGGKAGERAFKVLLTTSELGVIRFHSTSYDKFREHFNALEVQFAIKKLLKKLYKDMKNKKYRFVCILLLAFCLSSARGLSQSLDSARVYAISMHRLYKYSINKAYIPMEAEPIVLKDSNQLYKLYSTIIDSVITGKGKSIKSNYPYDLRLYFEFFKDGKVVKEIGFTTPNQAFINLCLYSYDKKKLKSLDKYISGLYDSFVIK</sequence>